<keyword evidence="9 15" id="KW-0560">Oxidoreductase</keyword>
<dbReference type="InterPro" id="IPR009051">
    <property type="entry name" value="Helical_ferredxn"/>
</dbReference>
<dbReference type="GO" id="GO:0051538">
    <property type="term" value="F:3 iron, 4 sulfur cluster binding"/>
    <property type="evidence" value="ECO:0007669"/>
    <property type="project" value="UniProtKB-KW"/>
</dbReference>
<evidence type="ECO:0000256" key="10">
    <source>
        <dbReference type="ARBA" id="ARBA00023004"/>
    </source>
</evidence>
<keyword evidence="12" id="KW-0003">3Fe-4S</keyword>
<keyword evidence="5" id="KW-0004">4Fe-4S</keyword>
<gene>
    <name evidence="15" type="primary">SDHB</name>
    <name evidence="15" type="ORF">KM92DES2_11441</name>
</gene>
<dbReference type="EC" id="1.3.5.1" evidence="4"/>
<dbReference type="RefSeq" id="WP_227118459.1">
    <property type="nucleotide sequence ID" value="NZ_LT598928.1"/>
</dbReference>
<dbReference type="SUPFAM" id="SSF54292">
    <property type="entry name" value="2Fe-2S ferredoxin-like"/>
    <property type="match status" value="1"/>
</dbReference>
<dbReference type="PANTHER" id="PTHR11921">
    <property type="entry name" value="SUCCINATE DEHYDROGENASE IRON-SULFUR PROTEIN"/>
    <property type="match status" value="1"/>
</dbReference>
<keyword evidence="7" id="KW-0001">2Fe-2S</keyword>
<dbReference type="Gene3D" id="1.10.1060.10">
    <property type="entry name" value="Alpha-helical ferredoxin"/>
    <property type="match status" value="1"/>
</dbReference>
<sequence>MSDAVFIVIERFDGKKRYSQEYTLARADVHNKTVLSTLIFIKEHLDPTLNFTAACRMAICGACGVRLNGQPIIACDTSMEDQLALYATNRVTIAPLANFKVISDLVVDWEPALENLRKVHPSLMARKEFSKEKGCRQSAGDMEKIADMWDCILCGCCASSCNKLSVNRADYLEPFVFNIAARMSVDSRSKDPMIHAKPAFDNGLWKCVHCQECANVCPKQIKPVEGISIMRNITVNRGLNQGKGPEHAEAFLTDMRDTGRLNEMKMALRTEGVTAMTRVGLAVNLLRRGKVHPTELLGNDPIKGQADFVRILDLAKADAKGKE</sequence>
<dbReference type="GO" id="GO:0051537">
    <property type="term" value="F:2 iron, 2 sulfur cluster binding"/>
    <property type="evidence" value="ECO:0007669"/>
    <property type="project" value="UniProtKB-KW"/>
</dbReference>
<proteinExistence type="inferred from homology"/>
<evidence type="ECO:0000256" key="1">
    <source>
        <dbReference type="ARBA" id="ARBA00001927"/>
    </source>
</evidence>
<dbReference type="PROSITE" id="PS00198">
    <property type="entry name" value="4FE4S_FER_1"/>
    <property type="match status" value="1"/>
</dbReference>
<dbReference type="GO" id="GO:0009055">
    <property type="term" value="F:electron transfer activity"/>
    <property type="evidence" value="ECO:0007669"/>
    <property type="project" value="InterPro"/>
</dbReference>
<keyword evidence="6" id="KW-0816">Tricarboxylic acid cycle</keyword>
<comment type="cofactor">
    <cofactor evidence="1">
        <name>[3Fe-4S] cluster</name>
        <dbReference type="ChEBI" id="CHEBI:21137"/>
    </cofactor>
</comment>
<dbReference type="InterPro" id="IPR012675">
    <property type="entry name" value="Beta-grasp_dom_sf"/>
</dbReference>
<dbReference type="PROSITE" id="PS51379">
    <property type="entry name" value="4FE4S_FER_2"/>
    <property type="match status" value="1"/>
</dbReference>
<dbReference type="PROSITE" id="PS00197">
    <property type="entry name" value="2FE2S_FER_1"/>
    <property type="match status" value="1"/>
</dbReference>
<reference evidence="15" key="1">
    <citation type="submission" date="2016-04" db="EMBL/GenBank/DDBJ databases">
        <authorList>
            <person name="Evans L.H."/>
            <person name="Alamgir A."/>
            <person name="Owens N."/>
            <person name="Weber N.D."/>
            <person name="Virtaneva K."/>
            <person name="Barbian K."/>
            <person name="Babar A."/>
            <person name="Rosenke K."/>
        </authorList>
    </citation>
    <scope>NUCLEOTIDE SEQUENCE</scope>
    <source>
        <strain evidence="15">92-2</strain>
    </source>
</reference>
<evidence type="ECO:0000313" key="15">
    <source>
        <dbReference type="EMBL" id="SBW01068.1"/>
    </source>
</evidence>
<evidence type="ECO:0000256" key="7">
    <source>
        <dbReference type="ARBA" id="ARBA00022714"/>
    </source>
</evidence>
<dbReference type="Gene3D" id="3.10.20.30">
    <property type="match status" value="1"/>
</dbReference>
<keyword evidence="8" id="KW-0479">Metal-binding</keyword>
<evidence type="ECO:0000256" key="2">
    <source>
        <dbReference type="ARBA" id="ARBA00001966"/>
    </source>
</evidence>
<dbReference type="InterPro" id="IPR036010">
    <property type="entry name" value="2Fe-2S_ferredoxin-like_sf"/>
</dbReference>
<evidence type="ECO:0000256" key="6">
    <source>
        <dbReference type="ARBA" id="ARBA00022532"/>
    </source>
</evidence>
<dbReference type="Pfam" id="PF13085">
    <property type="entry name" value="Fer2_3"/>
    <property type="match status" value="1"/>
</dbReference>
<comment type="similarity">
    <text evidence="3">Belongs to the succinate dehydrogenase/fumarate reductase iron-sulfur protein family.</text>
</comment>
<evidence type="ECO:0000256" key="4">
    <source>
        <dbReference type="ARBA" id="ARBA00012792"/>
    </source>
</evidence>
<evidence type="ECO:0000256" key="3">
    <source>
        <dbReference type="ARBA" id="ARBA00009433"/>
    </source>
</evidence>
<feature type="domain" description="4Fe-4S ferredoxin-type" evidence="14">
    <location>
        <begin position="196"/>
        <end position="227"/>
    </location>
</feature>
<dbReference type="EMBL" id="FLUP01000001">
    <property type="protein sequence ID" value="SBW01068.1"/>
    <property type="molecule type" value="Genomic_DNA"/>
</dbReference>
<dbReference type="InterPro" id="IPR004489">
    <property type="entry name" value="Succ_DH/fum_Rdtase_Fe-S"/>
</dbReference>
<dbReference type="SUPFAM" id="SSF46548">
    <property type="entry name" value="alpha-helical ferredoxin"/>
    <property type="match status" value="1"/>
</dbReference>
<dbReference type="InterPro" id="IPR006058">
    <property type="entry name" value="2Fe2S_fd_BS"/>
</dbReference>
<evidence type="ECO:0000256" key="13">
    <source>
        <dbReference type="ARBA" id="ARBA00034078"/>
    </source>
</evidence>
<dbReference type="Pfam" id="PF13183">
    <property type="entry name" value="Fer4_8"/>
    <property type="match status" value="1"/>
</dbReference>
<protein>
    <recommendedName>
        <fullName evidence="4">succinate dehydrogenase</fullName>
        <ecNumber evidence="4">1.3.5.1</ecNumber>
    </recommendedName>
</protein>
<keyword evidence="11" id="KW-0411">Iron-sulfur</keyword>
<dbReference type="GO" id="GO:0051539">
    <property type="term" value="F:4 iron, 4 sulfur cluster binding"/>
    <property type="evidence" value="ECO:0007669"/>
    <property type="project" value="UniProtKB-KW"/>
</dbReference>
<comment type="cofactor">
    <cofactor evidence="13">
        <name>[2Fe-2S] cluster</name>
        <dbReference type="ChEBI" id="CHEBI:190135"/>
    </cofactor>
</comment>
<dbReference type="AlphaFoldDB" id="A0A212JNT3"/>
<evidence type="ECO:0000256" key="8">
    <source>
        <dbReference type="ARBA" id="ARBA00022723"/>
    </source>
</evidence>
<keyword evidence="10" id="KW-0408">Iron</keyword>
<evidence type="ECO:0000256" key="11">
    <source>
        <dbReference type="ARBA" id="ARBA00023014"/>
    </source>
</evidence>
<dbReference type="GO" id="GO:0046872">
    <property type="term" value="F:metal ion binding"/>
    <property type="evidence" value="ECO:0007669"/>
    <property type="project" value="UniProtKB-KW"/>
</dbReference>
<dbReference type="InterPro" id="IPR025192">
    <property type="entry name" value="Succ_DH/fum_Rdtase_N"/>
</dbReference>
<dbReference type="GO" id="GO:0022904">
    <property type="term" value="P:respiratory electron transport chain"/>
    <property type="evidence" value="ECO:0007669"/>
    <property type="project" value="TreeGrafter"/>
</dbReference>
<dbReference type="GO" id="GO:0008177">
    <property type="term" value="F:succinate dehydrogenase (quinone) activity"/>
    <property type="evidence" value="ECO:0007669"/>
    <property type="project" value="UniProtKB-EC"/>
</dbReference>
<dbReference type="GO" id="GO:0006099">
    <property type="term" value="P:tricarboxylic acid cycle"/>
    <property type="evidence" value="ECO:0007669"/>
    <property type="project" value="UniProtKB-KW"/>
</dbReference>
<dbReference type="NCBIfam" id="TIGR00384">
    <property type="entry name" value="dhsB"/>
    <property type="match status" value="1"/>
</dbReference>
<dbReference type="InterPro" id="IPR017896">
    <property type="entry name" value="4Fe4S_Fe-S-bd"/>
</dbReference>
<evidence type="ECO:0000256" key="12">
    <source>
        <dbReference type="ARBA" id="ARBA00023291"/>
    </source>
</evidence>
<evidence type="ECO:0000259" key="14">
    <source>
        <dbReference type="PROSITE" id="PS51379"/>
    </source>
</evidence>
<comment type="cofactor">
    <cofactor evidence="2">
        <name>[4Fe-4S] cluster</name>
        <dbReference type="ChEBI" id="CHEBI:49883"/>
    </cofactor>
</comment>
<name>A0A212JNT3_9BACT</name>
<dbReference type="InterPro" id="IPR017900">
    <property type="entry name" value="4Fe4S_Fe_S_CS"/>
</dbReference>
<evidence type="ECO:0000256" key="9">
    <source>
        <dbReference type="ARBA" id="ARBA00023002"/>
    </source>
</evidence>
<organism evidence="15">
    <name type="scientific">uncultured Desulfovibrio sp</name>
    <dbReference type="NCBI Taxonomy" id="167968"/>
    <lineage>
        <taxon>Bacteria</taxon>
        <taxon>Pseudomonadati</taxon>
        <taxon>Thermodesulfobacteriota</taxon>
        <taxon>Desulfovibrionia</taxon>
        <taxon>Desulfovibrionales</taxon>
        <taxon>Desulfovibrionaceae</taxon>
        <taxon>Desulfovibrio</taxon>
        <taxon>environmental samples</taxon>
    </lineage>
</organism>
<accession>A0A212JNT3</accession>
<evidence type="ECO:0000256" key="5">
    <source>
        <dbReference type="ARBA" id="ARBA00022485"/>
    </source>
</evidence>
<dbReference type="PANTHER" id="PTHR11921:SF29">
    <property type="entry name" value="SUCCINATE DEHYDROGENASE [UBIQUINONE] IRON-SULFUR SUBUNIT, MITOCHONDRIAL"/>
    <property type="match status" value="1"/>
</dbReference>
<dbReference type="InterPro" id="IPR050573">
    <property type="entry name" value="SDH/FRD_Iron-Sulfur"/>
</dbReference>